<sequence>MGIAQRIGQAVENVIQTYQETEPKALTEKMGIVLKREPLPEGVQGLTATLLGYPYIVVQAALPKQKERYVLAHELGHHVLHPCANYYFLRQTYAWTDKLEFESDLFATFLLARHSFASWTFQSLHQEAGLPKYLALRVLECPEACTVYEKLRQAV</sequence>
<reference evidence="3" key="1">
    <citation type="submission" date="2016-11" db="EMBL/GenBank/DDBJ databases">
        <authorList>
            <person name="Varghese N."/>
            <person name="Submissions S."/>
        </authorList>
    </citation>
    <scope>NUCLEOTIDE SEQUENCE [LARGE SCALE GENOMIC DNA]</scope>
    <source>
        <strain evidence="3">USBA-503</strain>
    </source>
</reference>
<dbReference type="Gene3D" id="1.10.10.2910">
    <property type="match status" value="1"/>
</dbReference>
<proteinExistence type="predicted"/>
<evidence type="ECO:0000313" key="2">
    <source>
        <dbReference type="EMBL" id="SHL00073.1"/>
    </source>
</evidence>
<name>A0A1M6X2B6_9BACL</name>
<dbReference type="PANTHER" id="PTHR43236">
    <property type="entry name" value="ANTITOXIN HIGA1"/>
    <property type="match status" value="1"/>
</dbReference>
<dbReference type="OrthoDB" id="9816277at2"/>
<organism evidence="2 3">
    <name type="scientific">Alicyclobacillus tolerans</name>
    <dbReference type="NCBI Taxonomy" id="90970"/>
    <lineage>
        <taxon>Bacteria</taxon>
        <taxon>Bacillati</taxon>
        <taxon>Bacillota</taxon>
        <taxon>Bacilli</taxon>
        <taxon>Bacillales</taxon>
        <taxon>Alicyclobacillaceae</taxon>
        <taxon>Alicyclobacillus</taxon>
    </lineage>
</organism>
<feature type="domain" description="IrrE N-terminal-like" evidence="1">
    <location>
        <begin position="28"/>
        <end position="116"/>
    </location>
</feature>
<dbReference type="EMBL" id="FRAF01000031">
    <property type="protein sequence ID" value="SHL00073.1"/>
    <property type="molecule type" value="Genomic_DNA"/>
</dbReference>
<accession>A0A1M6X2B6</accession>
<dbReference type="InterPro" id="IPR010359">
    <property type="entry name" value="IrrE_HExxH"/>
</dbReference>
<dbReference type="Proteomes" id="UP000184016">
    <property type="component" value="Unassembled WGS sequence"/>
</dbReference>
<evidence type="ECO:0000259" key="1">
    <source>
        <dbReference type="Pfam" id="PF06114"/>
    </source>
</evidence>
<dbReference type="RefSeq" id="WP_072875193.1">
    <property type="nucleotide sequence ID" value="NZ_FRAF01000031.1"/>
</dbReference>
<dbReference type="AlphaFoldDB" id="A0A1M6X2B6"/>
<dbReference type="InterPro" id="IPR052345">
    <property type="entry name" value="Rad_response_metalloprotease"/>
</dbReference>
<dbReference type="Pfam" id="PF06114">
    <property type="entry name" value="Peptidase_M78"/>
    <property type="match status" value="1"/>
</dbReference>
<protein>
    <recommendedName>
        <fullName evidence="1">IrrE N-terminal-like domain-containing protein</fullName>
    </recommendedName>
</protein>
<dbReference type="STRING" id="1830138.SAMN05443507_13112"/>
<gene>
    <name evidence="2" type="ORF">SAMN05443507_13112</name>
</gene>
<keyword evidence="3" id="KW-1185">Reference proteome</keyword>
<evidence type="ECO:0000313" key="3">
    <source>
        <dbReference type="Proteomes" id="UP000184016"/>
    </source>
</evidence>
<dbReference type="PANTHER" id="PTHR43236:SF1">
    <property type="entry name" value="BLL7220 PROTEIN"/>
    <property type="match status" value="1"/>
</dbReference>